<dbReference type="Proteomes" id="UP000000461">
    <property type="component" value="Segment"/>
</dbReference>
<dbReference type="OrthoDB" id="37642at10239"/>
<name>K4JR47_9CAUD</name>
<evidence type="ECO:0000313" key="1">
    <source>
        <dbReference type="EMBL" id="AFU86765.1"/>
    </source>
</evidence>
<reference evidence="1 2" key="1">
    <citation type="journal article" date="2012" name="BMC Genomics">
        <title>The Caulobacter crescentus phage phiCbK: genomics of a canonical phage.</title>
        <authorList>
            <person name="Gill J.J."/>
            <person name="Berry J.D."/>
            <person name="Russell W.K."/>
            <person name="Lessor L."/>
            <person name="Escobar Garcia D.A."/>
            <person name="Hernandez D."/>
            <person name="Kane A."/>
            <person name="Keene J."/>
            <person name="Maddox M."/>
            <person name="Martin R."/>
            <person name="Mohan S."/>
            <person name="Thorn A.M."/>
            <person name="Russell D.H."/>
            <person name="Young R."/>
        </authorList>
    </citation>
    <scope>NUCLEOTIDE SEQUENCE [LARGE SCALE GENOMIC DNA]</scope>
</reference>
<gene>
    <name evidence="1" type="ORF">CcrRogue_gp283</name>
</gene>
<dbReference type="KEGG" id="vg:13996064"/>
<protein>
    <submittedName>
        <fullName evidence="1">Uncharacterized protein</fullName>
    </submittedName>
</protein>
<proteinExistence type="predicted"/>
<keyword evidence="2" id="KW-1185">Reference proteome</keyword>
<accession>K4JR47</accession>
<organism evidence="1 2">
    <name type="scientific">Caulobacter phage CcrRogue</name>
    <dbReference type="NCBI Taxonomy" id="2927986"/>
    <lineage>
        <taxon>Viruses</taxon>
        <taxon>Duplodnaviria</taxon>
        <taxon>Heunggongvirae</taxon>
        <taxon>Uroviricota</taxon>
        <taxon>Caudoviricetes</taxon>
        <taxon>Jeanschmidtviridae</taxon>
        <taxon>Poindextervirus</taxon>
        <taxon>Poindextervirus rogue</taxon>
    </lineage>
</organism>
<sequence length="80" mass="8738">MSRTVKVERGATTYYVTIDEAGEVIAISGLAVVGKVPRHKGGSRRVPWSGAHWHVAYKTPIPKQLKPIAEEAIQMKEPAS</sequence>
<evidence type="ECO:0000313" key="2">
    <source>
        <dbReference type="Proteomes" id="UP000000461"/>
    </source>
</evidence>
<dbReference type="EMBL" id="JX100814">
    <property type="protein sequence ID" value="AFU86765.1"/>
    <property type="molecule type" value="Genomic_DNA"/>
</dbReference>